<evidence type="ECO:0000313" key="2">
    <source>
        <dbReference type="EMBL" id="MCT7658645.1"/>
    </source>
</evidence>
<feature type="transmembrane region" description="Helical" evidence="1">
    <location>
        <begin position="141"/>
        <end position="166"/>
    </location>
</feature>
<feature type="transmembrane region" description="Helical" evidence="1">
    <location>
        <begin position="228"/>
        <end position="249"/>
    </location>
</feature>
<name>A0ABT2MB54_9MYCO</name>
<proteinExistence type="predicted"/>
<dbReference type="RefSeq" id="WP_260992684.1">
    <property type="nucleotide sequence ID" value="NZ_JAODWD010000002.1"/>
</dbReference>
<sequence>MSALAVLNAERIKLSTTRAPLWVAVAVAALSLAVAALQGSVASGTGPLEPQRASLGIAVFGVPVLMVLASMTVTAEYRSGMIRTTFMATPNRTLVLVAKTIVTACFSAVFAAVMVVASVYLAALLSTPVMAAQLSLSGPDVWRVAGAIALYAALAATLGVAIGALLRAGPGAVAVLLLWPLVAEPMLANLPDVGTQIGPYLPFANIFIVIDVPWLYPVYAMPWDQLGSLAYFAAMVAVAFGAAVAVLNARDA</sequence>
<dbReference type="EMBL" id="JAODWD010000002">
    <property type="protein sequence ID" value="MCT7658645.1"/>
    <property type="molecule type" value="Genomic_DNA"/>
</dbReference>
<evidence type="ECO:0000256" key="1">
    <source>
        <dbReference type="SAM" id="Phobius"/>
    </source>
</evidence>
<keyword evidence="1" id="KW-0812">Transmembrane</keyword>
<keyword evidence="1" id="KW-0472">Membrane</keyword>
<accession>A0ABT2MB54</accession>
<dbReference type="Pfam" id="PF12730">
    <property type="entry name" value="ABC2_membrane_4"/>
    <property type="match status" value="1"/>
</dbReference>
<organism evidence="2 3">
    <name type="scientific">Mycobacterium deserti</name>
    <dbReference type="NCBI Taxonomy" id="2978347"/>
    <lineage>
        <taxon>Bacteria</taxon>
        <taxon>Bacillati</taxon>
        <taxon>Actinomycetota</taxon>
        <taxon>Actinomycetes</taxon>
        <taxon>Mycobacteriales</taxon>
        <taxon>Mycobacteriaceae</taxon>
        <taxon>Mycobacterium</taxon>
    </lineage>
</organism>
<gene>
    <name evidence="2" type="ORF">N4S67_09450</name>
</gene>
<keyword evidence="3" id="KW-1185">Reference proteome</keyword>
<comment type="caution">
    <text evidence="2">The sequence shown here is derived from an EMBL/GenBank/DDBJ whole genome shotgun (WGS) entry which is preliminary data.</text>
</comment>
<protein>
    <submittedName>
        <fullName evidence="2">ABC transporter permease</fullName>
    </submittedName>
</protein>
<reference evidence="3" key="1">
    <citation type="submission" date="2023-07" db="EMBL/GenBank/DDBJ databases">
        <authorList>
            <person name="Deng Y."/>
            <person name="Zhang Y.-Q."/>
        </authorList>
    </citation>
    <scope>NUCLEOTIDE SEQUENCE [LARGE SCALE GENOMIC DNA]</scope>
    <source>
        <strain evidence="3">CPCC 205710</strain>
    </source>
</reference>
<keyword evidence="1" id="KW-1133">Transmembrane helix</keyword>
<dbReference type="Proteomes" id="UP001206639">
    <property type="component" value="Unassembled WGS sequence"/>
</dbReference>
<feature type="transmembrane region" description="Helical" evidence="1">
    <location>
        <begin position="94"/>
        <end position="121"/>
    </location>
</feature>
<evidence type="ECO:0000313" key="3">
    <source>
        <dbReference type="Proteomes" id="UP001206639"/>
    </source>
</evidence>
<feature type="transmembrane region" description="Helical" evidence="1">
    <location>
        <begin position="53"/>
        <end position="73"/>
    </location>
</feature>
<feature type="transmembrane region" description="Helical" evidence="1">
    <location>
        <begin position="21"/>
        <end position="41"/>
    </location>
</feature>
<feature type="transmembrane region" description="Helical" evidence="1">
    <location>
        <begin position="173"/>
        <end position="191"/>
    </location>
</feature>
<feature type="transmembrane region" description="Helical" evidence="1">
    <location>
        <begin position="197"/>
        <end position="216"/>
    </location>
</feature>